<comment type="caution">
    <text evidence="1">The sequence shown here is derived from an EMBL/GenBank/DDBJ whole genome shotgun (WGS) entry which is preliminary data.</text>
</comment>
<keyword evidence="2" id="KW-1185">Reference proteome</keyword>
<name>A0ABU5Y616_9FLAO</name>
<sequence>MIDLFDLIKKQYFISKEDCYIRKEEMIIFLNENNIKYHIQSTYDKDLQCIFIYLTKKSRVQILFYGDVISNIFLEIYDNFYLFKDNKIKNNGIDTFIKELEKYNIKWIFKEIIDDKIIILEVSNLLFHFNYNVFSYLYKVTYKE</sequence>
<protein>
    <recommendedName>
        <fullName evidence="3">Immunity protein</fullName>
    </recommendedName>
</protein>
<evidence type="ECO:0008006" key="3">
    <source>
        <dbReference type="Google" id="ProtNLM"/>
    </source>
</evidence>
<evidence type="ECO:0000313" key="1">
    <source>
        <dbReference type="EMBL" id="MEB3039336.1"/>
    </source>
</evidence>
<reference evidence="1 2" key="1">
    <citation type="submission" date="2023-12" db="EMBL/GenBank/DDBJ databases">
        <title>Genomic sequences of Capnocytophaga and Parvimonas strains.</title>
        <authorList>
            <person name="Watt R.M."/>
            <person name="Wang M."/>
            <person name="Yang T."/>
            <person name="Tong W.M."/>
        </authorList>
    </citation>
    <scope>NUCLEOTIDE SEQUENCE [LARGE SCALE GENOMIC DNA]</scope>
    <source>
        <strain evidence="1 2">CCUG 13156</strain>
    </source>
</reference>
<dbReference type="RefSeq" id="WP_323978681.1">
    <property type="nucleotide sequence ID" value="NZ_JAYKBV010000002.1"/>
</dbReference>
<dbReference type="EMBL" id="JAYKBV010000002">
    <property type="protein sequence ID" value="MEB3039336.1"/>
    <property type="molecule type" value="Genomic_DNA"/>
</dbReference>
<gene>
    <name evidence="1" type="ORF">VJJ49_01335</name>
</gene>
<proteinExistence type="predicted"/>
<accession>A0ABU5Y616</accession>
<organism evidence="1 2">
    <name type="scientific">Capnocytophaga gingivalis</name>
    <dbReference type="NCBI Taxonomy" id="1017"/>
    <lineage>
        <taxon>Bacteria</taxon>
        <taxon>Pseudomonadati</taxon>
        <taxon>Bacteroidota</taxon>
        <taxon>Flavobacteriia</taxon>
        <taxon>Flavobacteriales</taxon>
        <taxon>Flavobacteriaceae</taxon>
        <taxon>Capnocytophaga</taxon>
    </lineage>
</organism>
<evidence type="ECO:0000313" key="2">
    <source>
        <dbReference type="Proteomes" id="UP001324270"/>
    </source>
</evidence>
<dbReference type="Proteomes" id="UP001324270">
    <property type="component" value="Unassembled WGS sequence"/>
</dbReference>